<keyword evidence="2" id="KW-1185">Reference proteome</keyword>
<dbReference type="EMBL" id="CADEAL010003936">
    <property type="protein sequence ID" value="CAB1447082.1"/>
    <property type="molecule type" value="Genomic_DNA"/>
</dbReference>
<organism evidence="1 2">
    <name type="scientific">Pleuronectes platessa</name>
    <name type="common">European plaice</name>
    <dbReference type="NCBI Taxonomy" id="8262"/>
    <lineage>
        <taxon>Eukaryota</taxon>
        <taxon>Metazoa</taxon>
        <taxon>Chordata</taxon>
        <taxon>Craniata</taxon>
        <taxon>Vertebrata</taxon>
        <taxon>Euteleostomi</taxon>
        <taxon>Actinopterygii</taxon>
        <taxon>Neopterygii</taxon>
        <taxon>Teleostei</taxon>
        <taxon>Neoteleostei</taxon>
        <taxon>Acanthomorphata</taxon>
        <taxon>Carangaria</taxon>
        <taxon>Pleuronectiformes</taxon>
        <taxon>Pleuronectoidei</taxon>
        <taxon>Pleuronectidae</taxon>
        <taxon>Pleuronectes</taxon>
    </lineage>
</organism>
<reference evidence="1" key="1">
    <citation type="submission" date="2020-03" db="EMBL/GenBank/DDBJ databases">
        <authorList>
            <person name="Weist P."/>
        </authorList>
    </citation>
    <scope>NUCLEOTIDE SEQUENCE</scope>
</reference>
<dbReference type="Proteomes" id="UP001153269">
    <property type="component" value="Unassembled WGS sequence"/>
</dbReference>
<sequence length="212" mass="23603">MWRTANAAQRADSCTRPDVCEQNVSTVLQQRFTFRCEPSDICREPLCREGRDKSQNVHPSVPQWELPVAPGTFSPQRQLSPTTHFLLGKPNQEVKPLCLPIMKSSTRRGGSGHTLPCRRLSISGCAARLLRSGSWFSTSDSSALHRLLFFNVTRARPQPTESLCVNTLRVRQLRAAHPADSNEAFECRQDSMEPNVMRMYAALAAGGPPLLS</sequence>
<evidence type="ECO:0000313" key="1">
    <source>
        <dbReference type="EMBL" id="CAB1447082.1"/>
    </source>
</evidence>
<comment type="caution">
    <text evidence="1">The sequence shown here is derived from an EMBL/GenBank/DDBJ whole genome shotgun (WGS) entry which is preliminary data.</text>
</comment>
<dbReference type="AlphaFoldDB" id="A0A9N7Z266"/>
<accession>A0A9N7Z266</accession>
<proteinExistence type="predicted"/>
<name>A0A9N7Z266_PLEPL</name>
<evidence type="ECO:0000313" key="2">
    <source>
        <dbReference type="Proteomes" id="UP001153269"/>
    </source>
</evidence>
<gene>
    <name evidence="1" type="ORF">PLEPLA_LOCUS34779</name>
</gene>
<protein>
    <submittedName>
        <fullName evidence="1">Uncharacterized protein</fullName>
    </submittedName>
</protein>